<dbReference type="InterPro" id="IPR054722">
    <property type="entry name" value="PolX-like_BBD"/>
</dbReference>
<evidence type="ECO:0000313" key="3">
    <source>
        <dbReference type="Proteomes" id="UP001630127"/>
    </source>
</evidence>
<keyword evidence="3" id="KW-1185">Reference proteome</keyword>
<evidence type="ECO:0000313" key="2">
    <source>
        <dbReference type="EMBL" id="KAL3532166.1"/>
    </source>
</evidence>
<dbReference type="Proteomes" id="UP001630127">
    <property type="component" value="Unassembled WGS sequence"/>
</dbReference>
<sequence length="434" mass="49178">MFDSGTEFHEKCPEHNVVSVVSEKAGLADCSWTVGVENWRVYCWKSYWFKRREKAWIYPTELKLYKRATVKKLRQRISDDDKLVRKHHADCLSRSICPAVIDGRGKLGHLTREVKKPEAGDPWMSELDQCYSDEWDCTADRVLQVYLFLAGLNNEVHKVRSRVLGKKPLPTLREAFSEVRREETRRKVMLKSDSDMKPAPENSALATIQNEPESDKKKKSWCGIPKTPAGKFMESHRLGRRRILVTTGLSKQLERNKGRNKKKIKLADGSFSAIAGIGTIEISPSIVLHDVLHVPNLSCNLVSEVPFQGVLDALEPNSMKILLVIGDLYFSVLKPLELSLRAFTEVFKESGAESSMKLACLSALGDKLDPAVLHLLLRVGKAAKLISSFSHECDQMQYVLADFYSTHLDDRSVCYGLFMRLTQDIQDLSLCCMN</sequence>
<dbReference type="EMBL" id="JBJUIK010000003">
    <property type="protein sequence ID" value="KAL3532166.1"/>
    <property type="molecule type" value="Genomic_DNA"/>
</dbReference>
<feature type="domain" description="Retrovirus-related Pol polyprotein from transposon TNT 1-94-like beta-barrel" evidence="1">
    <location>
        <begin position="260"/>
        <end position="303"/>
    </location>
</feature>
<evidence type="ECO:0000259" key="1">
    <source>
        <dbReference type="Pfam" id="PF22936"/>
    </source>
</evidence>
<name>A0ABD3ALX9_9GENT</name>
<dbReference type="Pfam" id="PF22936">
    <property type="entry name" value="Pol_BBD"/>
    <property type="match status" value="1"/>
</dbReference>
<comment type="caution">
    <text evidence="2">The sequence shown here is derived from an EMBL/GenBank/DDBJ whole genome shotgun (WGS) entry which is preliminary data.</text>
</comment>
<protein>
    <recommendedName>
        <fullName evidence="1">Retrovirus-related Pol polyprotein from transposon TNT 1-94-like beta-barrel domain-containing protein</fullName>
    </recommendedName>
</protein>
<proteinExistence type="predicted"/>
<organism evidence="2 3">
    <name type="scientific">Cinchona calisaya</name>
    <dbReference type="NCBI Taxonomy" id="153742"/>
    <lineage>
        <taxon>Eukaryota</taxon>
        <taxon>Viridiplantae</taxon>
        <taxon>Streptophyta</taxon>
        <taxon>Embryophyta</taxon>
        <taxon>Tracheophyta</taxon>
        <taxon>Spermatophyta</taxon>
        <taxon>Magnoliopsida</taxon>
        <taxon>eudicotyledons</taxon>
        <taxon>Gunneridae</taxon>
        <taxon>Pentapetalae</taxon>
        <taxon>asterids</taxon>
        <taxon>lamiids</taxon>
        <taxon>Gentianales</taxon>
        <taxon>Rubiaceae</taxon>
        <taxon>Cinchonoideae</taxon>
        <taxon>Cinchoneae</taxon>
        <taxon>Cinchona</taxon>
    </lineage>
</organism>
<reference evidence="2 3" key="1">
    <citation type="submission" date="2024-11" db="EMBL/GenBank/DDBJ databases">
        <title>A near-complete genome assembly of Cinchona calisaya.</title>
        <authorList>
            <person name="Lian D.C."/>
            <person name="Zhao X.W."/>
            <person name="Wei L."/>
        </authorList>
    </citation>
    <scope>NUCLEOTIDE SEQUENCE [LARGE SCALE GENOMIC DNA]</scope>
    <source>
        <tissue evidence="2">Nenye</tissue>
    </source>
</reference>
<dbReference type="AlphaFoldDB" id="A0ABD3ALX9"/>
<accession>A0ABD3ALX9</accession>
<gene>
    <name evidence="2" type="ORF">ACH5RR_005687</name>
</gene>